<dbReference type="PROSITE" id="PS50132">
    <property type="entry name" value="RGS"/>
    <property type="match status" value="1"/>
</dbReference>
<dbReference type="GO" id="GO:0031625">
    <property type="term" value="F:ubiquitin protein ligase binding"/>
    <property type="evidence" value="ECO:0007669"/>
    <property type="project" value="TreeGrafter"/>
</dbReference>
<dbReference type="GO" id="GO:0019901">
    <property type="term" value="F:protein kinase binding"/>
    <property type="evidence" value="ECO:0007669"/>
    <property type="project" value="TreeGrafter"/>
</dbReference>
<evidence type="ECO:0000259" key="4">
    <source>
        <dbReference type="PROSITE" id="PS50132"/>
    </source>
</evidence>
<keyword evidence="6" id="KW-1185">Reference proteome</keyword>
<sequence length="342" mass="38944">MYSDTECTRRAGGSNRSCQSSTLSNRYIRGLGSNQDLSRRTTAVAAPDISEIIYNNETFQLFAEFLQIHGRESLVGFCAIVLAIPNLLSNKRQALHAVRAAYKQYINDESMSNSWLQPVTREYIREQIVQRAFDPYKIFQPAMKDMLKYLNQNFYSNFLSSQIWKSYLLKKQQQDKRMKGLNASTPKKLSASISTSTMKSSKPSSYKRDILASYNANKTLGSTTSMISSSSLSTTSIKTPLACFIQNKDVPYMIYLNIPVEHVTLSDIKPRIHHLAGKKFDSQTSECHYYFKRRIDPSELCLMNDGISSMPTYVYEEIDNEDVHTPVPHLDGTIVCKFDFSN</sequence>
<gene>
    <name evidence="5" type="ORF">XAT740_LOCUS26312</name>
</gene>
<feature type="region of interest" description="Disordered" evidence="3">
    <location>
        <begin position="1"/>
        <end position="20"/>
    </location>
</feature>
<reference evidence="5" key="1">
    <citation type="submission" date="2021-02" db="EMBL/GenBank/DDBJ databases">
        <authorList>
            <person name="Nowell W R."/>
        </authorList>
    </citation>
    <scope>NUCLEOTIDE SEQUENCE</scope>
</reference>
<dbReference type="InterPro" id="IPR043581">
    <property type="entry name" value="Axin-like"/>
</dbReference>
<dbReference type="InterPro" id="IPR044926">
    <property type="entry name" value="RGS_subdomain_2"/>
</dbReference>
<comment type="subcellular location">
    <subcellularLocation>
        <location evidence="1">Cytoplasm</location>
    </subcellularLocation>
</comment>
<dbReference type="PANTHER" id="PTHR46102:SF2">
    <property type="entry name" value="AXIN"/>
    <property type="match status" value="1"/>
</dbReference>
<organism evidence="5 6">
    <name type="scientific">Adineta ricciae</name>
    <name type="common">Rotifer</name>
    <dbReference type="NCBI Taxonomy" id="249248"/>
    <lineage>
        <taxon>Eukaryota</taxon>
        <taxon>Metazoa</taxon>
        <taxon>Spiralia</taxon>
        <taxon>Gnathifera</taxon>
        <taxon>Rotifera</taxon>
        <taxon>Eurotatoria</taxon>
        <taxon>Bdelloidea</taxon>
        <taxon>Adinetida</taxon>
        <taxon>Adinetidae</taxon>
        <taxon>Adineta</taxon>
    </lineage>
</organism>
<dbReference type="GO" id="GO:0060090">
    <property type="term" value="F:molecular adaptor activity"/>
    <property type="evidence" value="ECO:0007669"/>
    <property type="project" value="TreeGrafter"/>
</dbReference>
<dbReference type="AlphaFoldDB" id="A0A814ZZ48"/>
<dbReference type="EMBL" id="CAJNOR010002133">
    <property type="protein sequence ID" value="CAF1252091.1"/>
    <property type="molecule type" value="Genomic_DNA"/>
</dbReference>
<evidence type="ECO:0000256" key="2">
    <source>
        <dbReference type="ARBA" id="ARBA00022490"/>
    </source>
</evidence>
<comment type="caution">
    <text evidence="5">The sequence shown here is derived from an EMBL/GenBank/DDBJ whole genome shotgun (WGS) entry which is preliminary data.</text>
</comment>
<dbReference type="Proteomes" id="UP000663828">
    <property type="component" value="Unassembled WGS sequence"/>
</dbReference>
<dbReference type="GO" id="GO:0008013">
    <property type="term" value="F:beta-catenin binding"/>
    <property type="evidence" value="ECO:0007669"/>
    <property type="project" value="TreeGrafter"/>
</dbReference>
<dbReference type="Pfam" id="PF00615">
    <property type="entry name" value="RGS"/>
    <property type="match status" value="1"/>
</dbReference>
<dbReference type="GO" id="GO:0032436">
    <property type="term" value="P:positive regulation of proteasomal ubiquitin-dependent protein catabolic process"/>
    <property type="evidence" value="ECO:0007669"/>
    <property type="project" value="TreeGrafter"/>
</dbReference>
<name>A0A814ZZ48_ADIRI</name>
<dbReference type="SUPFAM" id="SSF48097">
    <property type="entry name" value="Regulator of G-protein signaling, RGS"/>
    <property type="match status" value="1"/>
</dbReference>
<evidence type="ECO:0000256" key="1">
    <source>
        <dbReference type="ARBA" id="ARBA00004496"/>
    </source>
</evidence>
<accession>A0A814ZZ48</accession>
<dbReference type="PANTHER" id="PTHR46102">
    <property type="entry name" value="AXIN"/>
    <property type="match status" value="1"/>
</dbReference>
<dbReference type="GO" id="GO:0048468">
    <property type="term" value="P:cell development"/>
    <property type="evidence" value="ECO:0007669"/>
    <property type="project" value="TreeGrafter"/>
</dbReference>
<dbReference type="GO" id="GO:0005634">
    <property type="term" value="C:nucleus"/>
    <property type="evidence" value="ECO:0007669"/>
    <property type="project" value="TreeGrafter"/>
</dbReference>
<dbReference type="GO" id="GO:0005886">
    <property type="term" value="C:plasma membrane"/>
    <property type="evidence" value="ECO:0007669"/>
    <property type="project" value="TreeGrafter"/>
</dbReference>
<dbReference type="InterPro" id="IPR038207">
    <property type="entry name" value="DIX_dom_sf"/>
</dbReference>
<dbReference type="Gene3D" id="2.40.240.130">
    <property type="match status" value="1"/>
</dbReference>
<evidence type="ECO:0000256" key="3">
    <source>
        <dbReference type="SAM" id="MobiDB-lite"/>
    </source>
</evidence>
<evidence type="ECO:0000313" key="6">
    <source>
        <dbReference type="Proteomes" id="UP000663828"/>
    </source>
</evidence>
<dbReference type="GO" id="GO:0090090">
    <property type="term" value="P:negative regulation of canonical Wnt signaling pathway"/>
    <property type="evidence" value="ECO:0007669"/>
    <property type="project" value="InterPro"/>
</dbReference>
<dbReference type="InterPro" id="IPR016137">
    <property type="entry name" value="RGS"/>
</dbReference>
<feature type="domain" description="RGS" evidence="4">
    <location>
        <begin position="48"/>
        <end position="168"/>
    </location>
</feature>
<dbReference type="InterPro" id="IPR036305">
    <property type="entry name" value="RGS_sf"/>
</dbReference>
<proteinExistence type="predicted"/>
<dbReference type="GO" id="GO:0030877">
    <property type="term" value="C:beta-catenin destruction complex"/>
    <property type="evidence" value="ECO:0007669"/>
    <property type="project" value="TreeGrafter"/>
</dbReference>
<evidence type="ECO:0000313" key="5">
    <source>
        <dbReference type="EMBL" id="CAF1252091.1"/>
    </source>
</evidence>
<dbReference type="Gene3D" id="1.10.167.10">
    <property type="entry name" value="Regulator of G-protein Signalling 4, domain 2"/>
    <property type="match status" value="1"/>
</dbReference>
<keyword evidence="2" id="KW-0963">Cytoplasm</keyword>
<dbReference type="GO" id="GO:0005737">
    <property type="term" value="C:cytoplasm"/>
    <property type="evidence" value="ECO:0007669"/>
    <property type="project" value="UniProtKB-SubCell"/>
</dbReference>
<protein>
    <recommendedName>
        <fullName evidence="4">RGS domain-containing protein</fullName>
    </recommendedName>
</protein>